<sequence length="280" mass="30847">MYKIVKKRELNPTVTLMEVDAPFVARKAEPGQFIILRVDEEGERIPLTVADFDRKKGTVTIIFQIVGGTTERLNHLNEGDFIQDFVGPLGEPSHTEGLKKVAVVGGGVGCAIAYPVAKKLHEQGAQVHSVVGFRNKDLVILEEEFSAVSDVFKMMTDDGSYGEKGLVTDALKALIEAGNEYDEVIAIGPVVMMKFVSLLTKQYGIKTVVSMNPIMIDGTGMCGCCRLTVAGKTRFACVDGPDFDGHEVDYDEILKRASTYKEFEAKEREKACNLFKKEVR</sequence>
<evidence type="ECO:0000256" key="1">
    <source>
        <dbReference type="PIRSR" id="PIRSR006816-1"/>
    </source>
</evidence>
<name>A0A9D2CY48_9FIRM</name>
<organism evidence="4 5">
    <name type="scientific">Candidatus Borkfalkia avistercoris</name>
    <dbReference type="NCBI Taxonomy" id="2838504"/>
    <lineage>
        <taxon>Bacteria</taxon>
        <taxon>Bacillati</taxon>
        <taxon>Bacillota</taxon>
        <taxon>Clostridia</taxon>
        <taxon>Christensenellales</taxon>
        <taxon>Christensenellaceae</taxon>
        <taxon>Candidatus Borkfalkia</taxon>
    </lineage>
</organism>
<dbReference type="NCBIfam" id="NF004862">
    <property type="entry name" value="PRK06222.1"/>
    <property type="match status" value="1"/>
</dbReference>
<dbReference type="PIRSF" id="PIRSF006816">
    <property type="entry name" value="Cyc3_hyd_g"/>
    <property type="match status" value="1"/>
</dbReference>
<keyword evidence="2" id="KW-0408">Iron</keyword>
<dbReference type="CDD" id="cd06219">
    <property type="entry name" value="DHOD_e_trans_like1"/>
    <property type="match status" value="1"/>
</dbReference>
<feature type="binding site" evidence="2">
    <location>
        <position position="225"/>
    </location>
    <ligand>
        <name>[2Fe-2S] cluster</name>
        <dbReference type="ChEBI" id="CHEBI:190135"/>
    </ligand>
</feature>
<comment type="cofactor">
    <cofactor evidence="2">
        <name>[2Fe-2S] cluster</name>
        <dbReference type="ChEBI" id="CHEBI:190135"/>
    </cofactor>
    <text evidence="2">Binds 1 [2Fe-2S] cluster per subunit.</text>
</comment>
<feature type="binding site" evidence="2">
    <location>
        <position position="237"/>
    </location>
    <ligand>
        <name>[2Fe-2S] cluster</name>
        <dbReference type="ChEBI" id="CHEBI:190135"/>
    </ligand>
</feature>
<dbReference type="InterPro" id="IPR017938">
    <property type="entry name" value="Riboflavin_synthase-like_b-brl"/>
</dbReference>
<dbReference type="PANTHER" id="PTHR43513">
    <property type="entry name" value="DIHYDROOROTATE DEHYDROGENASE B (NAD(+)), ELECTRON TRANSFER SUBUNIT"/>
    <property type="match status" value="1"/>
</dbReference>
<keyword evidence="2" id="KW-0479">Metal-binding</keyword>
<feature type="binding site" evidence="2">
    <location>
        <position position="222"/>
    </location>
    <ligand>
        <name>[2Fe-2S] cluster</name>
        <dbReference type="ChEBI" id="CHEBI:190135"/>
    </ligand>
</feature>
<keyword evidence="1" id="KW-0285">Flavoprotein</keyword>
<dbReference type="Gene3D" id="2.40.30.10">
    <property type="entry name" value="Translation factors"/>
    <property type="match status" value="1"/>
</dbReference>
<dbReference type="Proteomes" id="UP000824132">
    <property type="component" value="Unassembled WGS sequence"/>
</dbReference>
<dbReference type="AlphaFoldDB" id="A0A9D2CY48"/>
<gene>
    <name evidence="4" type="ORF">H9727_01305</name>
</gene>
<dbReference type="InterPro" id="IPR001433">
    <property type="entry name" value="OxRdtase_FAD/NAD-bd"/>
</dbReference>
<keyword evidence="2" id="KW-0001">2Fe-2S</keyword>
<feature type="binding site" evidence="1">
    <location>
        <begin position="62"/>
        <end position="64"/>
    </location>
    <ligand>
        <name>FAD</name>
        <dbReference type="ChEBI" id="CHEBI:57692"/>
    </ligand>
</feature>
<dbReference type="PROSITE" id="PS51384">
    <property type="entry name" value="FAD_FR"/>
    <property type="match status" value="1"/>
</dbReference>
<reference evidence="4" key="1">
    <citation type="journal article" date="2021" name="PeerJ">
        <title>Extensive microbial diversity within the chicken gut microbiome revealed by metagenomics and culture.</title>
        <authorList>
            <person name="Gilroy R."/>
            <person name="Ravi A."/>
            <person name="Getino M."/>
            <person name="Pursley I."/>
            <person name="Horton D.L."/>
            <person name="Alikhan N.F."/>
            <person name="Baker D."/>
            <person name="Gharbi K."/>
            <person name="Hall N."/>
            <person name="Watson M."/>
            <person name="Adriaenssens E.M."/>
            <person name="Foster-Nyarko E."/>
            <person name="Jarju S."/>
            <person name="Secka A."/>
            <person name="Antonio M."/>
            <person name="Oren A."/>
            <person name="Chaudhuri R.R."/>
            <person name="La Ragione R."/>
            <person name="Hildebrand F."/>
            <person name="Pallen M.J."/>
        </authorList>
    </citation>
    <scope>NUCLEOTIDE SEQUENCE</scope>
    <source>
        <strain evidence="4">CHK187-5294</strain>
    </source>
</reference>
<reference evidence="4" key="2">
    <citation type="submission" date="2021-04" db="EMBL/GenBank/DDBJ databases">
        <authorList>
            <person name="Gilroy R."/>
        </authorList>
    </citation>
    <scope>NUCLEOTIDE SEQUENCE</scope>
    <source>
        <strain evidence="4">CHK187-5294</strain>
    </source>
</reference>
<comment type="caution">
    <text evidence="4">The sequence shown here is derived from an EMBL/GenBank/DDBJ whole genome shotgun (WGS) entry which is preliminary data.</text>
</comment>
<dbReference type="InterPro" id="IPR039261">
    <property type="entry name" value="FNR_nucleotide-bd"/>
</dbReference>
<dbReference type="GO" id="GO:0016491">
    <property type="term" value="F:oxidoreductase activity"/>
    <property type="evidence" value="ECO:0007669"/>
    <property type="project" value="InterPro"/>
</dbReference>
<dbReference type="Gene3D" id="3.40.50.80">
    <property type="entry name" value="Nucleotide-binding domain of ferredoxin-NADP reductase (FNR) module"/>
    <property type="match status" value="1"/>
</dbReference>
<dbReference type="GO" id="GO:0006221">
    <property type="term" value="P:pyrimidine nucleotide biosynthetic process"/>
    <property type="evidence" value="ECO:0007669"/>
    <property type="project" value="InterPro"/>
</dbReference>
<proteinExistence type="predicted"/>
<dbReference type="EMBL" id="DXCL01000009">
    <property type="protein sequence ID" value="HIZ02903.1"/>
    <property type="molecule type" value="Genomic_DNA"/>
</dbReference>
<feature type="domain" description="FAD-binding FR-type" evidence="3">
    <location>
        <begin position="1"/>
        <end position="95"/>
    </location>
</feature>
<comment type="cofactor">
    <cofactor evidence="1">
        <name>FAD</name>
        <dbReference type="ChEBI" id="CHEBI:57692"/>
    </cofactor>
    <text evidence="1">Binds 1 FAD per subunit.</text>
</comment>
<evidence type="ECO:0000259" key="3">
    <source>
        <dbReference type="PROSITE" id="PS51384"/>
    </source>
</evidence>
<dbReference type="InterPro" id="IPR050353">
    <property type="entry name" value="PyrK_electron_transfer"/>
</dbReference>
<accession>A0A9D2CY48</accession>
<evidence type="ECO:0000313" key="4">
    <source>
        <dbReference type="EMBL" id="HIZ02903.1"/>
    </source>
</evidence>
<dbReference type="Pfam" id="PF10418">
    <property type="entry name" value="DHODB_Fe-S_bind"/>
    <property type="match status" value="1"/>
</dbReference>
<dbReference type="GO" id="GO:0051537">
    <property type="term" value="F:2 iron, 2 sulfur cluster binding"/>
    <property type="evidence" value="ECO:0007669"/>
    <property type="project" value="UniProtKB-KW"/>
</dbReference>
<dbReference type="SUPFAM" id="SSF63380">
    <property type="entry name" value="Riboflavin synthase domain-like"/>
    <property type="match status" value="1"/>
</dbReference>
<dbReference type="GO" id="GO:0046872">
    <property type="term" value="F:metal ion binding"/>
    <property type="evidence" value="ECO:0007669"/>
    <property type="project" value="UniProtKB-KW"/>
</dbReference>
<protein>
    <submittedName>
        <fullName evidence="4">Sulfide/dihydroorotate dehydrogenase-like FAD/NAD-binding protein</fullName>
    </submittedName>
</protein>
<dbReference type="PANTHER" id="PTHR43513:SF3">
    <property type="entry name" value="DIHYDROOROTATE DEHYDROGENASE B (NAD(+)), ELECTRON TRANSFER SUBUNIT-RELATED"/>
    <property type="match status" value="1"/>
</dbReference>
<keyword evidence="2" id="KW-0411">Iron-sulfur</keyword>
<evidence type="ECO:0000313" key="5">
    <source>
        <dbReference type="Proteomes" id="UP000824132"/>
    </source>
</evidence>
<dbReference type="InterPro" id="IPR012165">
    <property type="entry name" value="Cyt_c3_hydrogenase_gsu"/>
</dbReference>
<dbReference type="InterPro" id="IPR017927">
    <property type="entry name" value="FAD-bd_FR_type"/>
</dbReference>
<dbReference type="Pfam" id="PF00175">
    <property type="entry name" value="NAD_binding_1"/>
    <property type="match status" value="1"/>
</dbReference>
<dbReference type="GO" id="GO:0050660">
    <property type="term" value="F:flavin adenine dinucleotide binding"/>
    <property type="evidence" value="ECO:0007669"/>
    <property type="project" value="InterPro"/>
</dbReference>
<dbReference type="SUPFAM" id="SSF52343">
    <property type="entry name" value="Ferredoxin reductase-like, C-terminal NADP-linked domain"/>
    <property type="match status" value="1"/>
</dbReference>
<keyword evidence="1" id="KW-0274">FAD</keyword>
<evidence type="ECO:0000256" key="2">
    <source>
        <dbReference type="PIRSR" id="PIRSR006816-2"/>
    </source>
</evidence>
<dbReference type="InterPro" id="IPR019480">
    <property type="entry name" value="Dihydroorotate_DH_Fe-S-bd"/>
</dbReference>